<dbReference type="AlphaFoldDB" id="A0A2L2TBJ4"/>
<organism evidence="1 2">
    <name type="scientific">Fusarium venenatum</name>
    <dbReference type="NCBI Taxonomy" id="56646"/>
    <lineage>
        <taxon>Eukaryota</taxon>
        <taxon>Fungi</taxon>
        <taxon>Dikarya</taxon>
        <taxon>Ascomycota</taxon>
        <taxon>Pezizomycotina</taxon>
        <taxon>Sordariomycetes</taxon>
        <taxon>Hypocreomycetidae</taxon>
        <taxon>Hypocreales</taxon>
        <taxon>Nectriaceae</taxon>
        <taxon>Fusarium</taxon>
    </lineage>
</organism>
<reference evidence="2" key="1">
    <citation type="submission" date="2014-10" db="EMBL/GenBank/DDBJ databases">
        <authorList>
            <person name="King R."/>
        </authorList>
    </citation>
    <scope>NUCLEOTIDE SEQUENCE [LARGE SCALE GENOMIC DNA]</scope>
    <source>
        <strain evidence="2">A3/5</strain>
    </source>
</reference>
<keyword evidence="2" id="KW-1185">Reference proteome</keyword>
<evidence type="ECO:0000313" key="1">
    <source>
        <dbReference type="EMBL" id="CEI62721.1"/>
    </source>
</evidence>
<evidence type="ECO:0000313" key="2">
    <source>
        <dbReference type="Proteomes" id="UP000245910"/>
    </source>
</evidence>
<dbReference type="Proteomes" id="UP000245910">
    <property type="component" value="Chromosome II"/>
</dbReference>
<proteinExistence type="predicted"/>
<dbReference type="EMBL" id="LN649230">
    <property type="protein sequence ID" value="CEI62721.1"/>
    <property type="molecule type" value="Genomic_DNA"/>
</dbReference>
<name>A0A2L2TBJ4_9HYPO</name>
<sequence>MYENGASPNAQKGDCMNTLALPTCIGASGSESWLSSRKFRENRACRALVIVVHKVRAPGQVKTLNFAKVPNDVILLRLSD</sequence>
<protein>
    <submittedName>
        <fullName evidence="1">Uncharacterized protein</fullName>
    </submittedName>
</protein>
<accession>A0A2L2TBJ4</accession>